<reference evidence="7 8" key="1">
    <citation type="submission" date="2016-10" db="EMBL/GenBank/DDBJ databases">
        <authorList>
            <person name="de Groot N.N."/>
        </authorList>
    </citation>
    <scope>NUCLEOTIDE SEQUENCE [LARGE SCALE GENOMIC DNA]</scope>
    <source>
        <strain evidence="7 8">DSM 25584</strain>
    </source>
</reference>
<evidence type="ECO:0000256" key="3">
    <source>
        <dbReference type="ARBA" id="ARBA00022989"/>
    </source>
</evidence>
<gene>
    <name evidence="7" type="ORF">SAMN05216241_105119</name>
</gene>
<dbReference type="Proteomes" id="UP000199415">
    <property type="component" value="Unassembled WGS sequence"/>
</dbReference>
<keyword evidence="5" id="KW-1003">Cell membrane</keyword>
<evidence type="ECO:0000256" key="2">
    <source>
        <dbReference type="ARBA" id="ARBA00022692"/>
    </source>
</evidence>
<dbReference type="AlphaFoldDB" id="A0A1G7RG21"/>
<keyword evidence="5" id="KW-0813">Transport</keyword>
<evidence type="ECO:0000256" key="5">
    <source>
        <dbReference type="RuleBase" id="RU361157"/>
    </source>
</evidence>
<dbReference type="GO" id="GO:0140359">
    <property type="term" value="F:ABC-type transporter activity"/>
    <property type="evidence" value="ECO:0007669"/>
    <property type="project" value="InterPro"/>
</dbReference>
<feature type="domain" description="ABC transmembrane type-2" evidence="6">
    <location>
        <begin position="37"/>
        <end position="267"/>
    </location>
</feature>
<organism evidence="7 8">
    <name type="scientific">Limimonas halophila</name>
    <dbReference type="NCBI Taxonomy" id="1082479"/>
    <lineage>
        <taxon>Bacteria</taxon>
        <taxon>Pseudomonadati</taxon>
        <taxon>Pseudomonadota</taxon>
        <taxon>Alphaproteobacteria</taxon>
        <taxon>Rhodospirillales</taxon>
        <taxon>Rhodovibrionaceae</taxon>
        <taxon>Limimonas</taxon>
    </lineage>
</organism>
<dbReference type="EMBL" id="FNCE01000005">
    <property type="protein sequence ID" value="SDG09703.1"/>
    <property type="molecule type" value="Genomic_DNA"/>
</dbReference>
<protein>
    <recommendedName>
        <fullName evidence="5">Transport permease protein</fullName>
    </recommendedName>
</protein>
<dbReference type="InterPro" id="IPR052522">
    <property type="entry name" value="ABC-2_transport_permease"/>
</dbReference>
<sequence>MTLNTAGTTCPRPRTMGRVNWRGFWTLYRKEVLRFLNVGMQTVLAPMITALIFFAIFNLALGRAMETAGGVPYEVFLAPGLMMMTLVQNAFANTSSSLLISKVQGNIVDVLMPPLSPAELTLGYALGGVTRGVIVAAAVWVALLPFVDIPVHNLAAIVYFAVMAALMLSLVGLIGGIWADKFDHVAAVQNFVITPLSFLSGTFYTIDRLPESWHIAAYLDPFFYMIDGMRYGFIGHADGDPLVGAVMVLVVDAALLLVAHRMMVTGYKLKA</sequence>
<dbReference type="InterPro" id="IPR013525">
    <property type="entry name" value="ABC2_TM"/>
</dbReference>
<evidence type="ECO:0000256" key="1">
    <source>
        <dbReference type="ARBA" id="ARBA00004141"/>
    </source>
</evidence>
<dbReference type="STRING" id="1082479.SAMN05216241_105119"/>
<feature type="transmembrane region" description="Helical" evidence="5">
    <location>
        <begin position="156"/>
        <end position="179"/>
    </location>
</feature>
<evidence type="ECO:0000256" key="4">
    <source>
        <dbReference type="ARBA" id="ARBA00023136"/>
    </source>
</evidence>
<dbReference type="PANTHER" id="PTHR43332">
    <property type="entry name" value="INNER MEMBRANE TRANSPORT PERMEASE YADH-RELATED"/>
    <property type="match status" value="1"/>
</dbReference>
<evidence type="ECO:0000313" key="8">
    <source>
        <dbReference type="Proteomes" id="UP000199415"/>
    </source>
</evidence>
<dbReference type="Pfam" id="PF01061">
    <property type="entry name" value="ABC2_membrane"/>
    <property type="match status" value="1"/>
</dbReference>
<dbReference type="PRINTS" id="PR00164">
    <property type="entry name" value="ABC2TRNSPORT"/>
</dbReference>
<comment type="similarity">
    <text evidence="5">Belongs to the ABC-2 integral membrane protein family.</text>
</comment>
<dbReference type="InterPro" id="IPR047817">
    <property type="entry name" value="ABC2_TM_bact-type"/>
</dbReference>
<accession>A0A1G7RG21</accession>
<keyword evidence="8" id="KW-1185">Reference proteome</keyword>
<comment type="caution">
    <text evidence="5">Lacks conserved residue(s) required for the propagation of feature annotation.</text>
</comment>
<dbReference type="RefSeq" id="WP_090019723.1">
    <property type="nucleotide sequence ID" value="NZ_FNCE01000005.1"/>
</dbReference>
<evidence type="ECO:0000313" key="7">
    <source>
        <dbReference type="EMBL" id="SDG09703.1"/>
    </source>
</evidence>
<keyword evidence="2 5" id="KW-0812">Transmembrane</keyword>
<proteinExistence type="inferred from homology"/>
<evidence type="ECO:0000259" key="6">
    <source>
        <dbReference type="PROSITE" id="PS51012"/>
    </source>
</evidence>
<name>A0A1G7RG21_9PROT</name>
<dbReference type="PANTHER" id="PTHR43332:SF2">
    <property type="entry name" value="INNER MEMBRANE TRANSPORT PERMEASE YADH"/>
    <property type="match status" value="1"/>
</dbReference>
<comment type="subcellular location">
    <subcellularLocation>
        <location evidence="5">Cell inner membrane</location>
        <topology evidence="5">Multi-pass membrane protein</topology>
    </subcellularLocation>
    <subcellularLocation>
        <location evidence="1">Membrane</location>
        <topology evidence="1">Multi-pass membrane protein</topology>
    </subcellularLocation>
</comment>
<feature type="transmembrane region" description="Helical" evidence="5">
    <location>
        <begin position="43"/>
        <end position="61"/>
    </location>
</feature>
<dbReference type="PIRSF" id="PIRSF006648">
    <property type="entry name" value="DrrB"/>
    <property type="match status" value="1"/>
</dbReference>
<dbReference type="InterPro" id="IPR000412">
    <property type="entry name" value="ABC_2_transport"/>
</dbReference>
<keyword evidence="4 5" id="KW-0472">Membrane</keyword>
<dbReference type="OrthoDB" id="9804001at2"/>
<keyword evidence="3 5" id="KW-1133">Transmembrane helix</keyword>
<dbReference type="GO" id="GO:0043190">
    <property type="term" value="C:ATP-binding cassette (ABC) transporter complex"/>
    <property type="evidence" value="ECO:0007669"/>
    <property type="project" value="InterPro"/>
</dbReference>
<feature type="transmembrane region" description="Helical" evidence="5">
    <location>
        <begin position="242"/>
        <end position="260"/>
    </location>
</feature>
<feature type="transmembrane region" description="Helical" evidence="5">
    <location>
        <begin position="122"/>
        <end position="144"/>
    </location>
</feature>
<dbReference type="PROSITE" id="PS51012">
    <property type="entry name" value="ABC_TM2"/>
    <property type="match status" value="1"/>
</dbReference>